<reference evidence="1 2" key="1">
    <citation type="submission" date="2024-09" db="EMBL/GenBank/DDBJ databases">
        <title>Floridaenema gen nov. (Aerosakkonemataceae, Aerosakkonematales ord. nov., Cyanobacteria) from benthic tropical and subtropical fresh waters, with the description of four new species.</title>
        <authorList>
            <person name="Moretto J.A."/>
            <person name="Berthold D.E."/>
            <person name="Lefler F.W."/>
            <person name="Huang I.-S."/>
            <person name="Laughinghouse H. IV."/>
        </authorList>
    </citation>
    <scope>NUCLEOTIDE SEQUENCE [LARGE SCALE GENOMIC DNA]</scope>
    <source>
        <strain evidence="1 2">BLCC-F50</strain>
    </source>
</reference>
<evidence type="ECO:0000313" key="2">
    <source>
        <dbReference type="Proteomes" id="UP001576784"/>
    </source>
</evidence>
<evidence type="ECO:0008006" key="3">
    <source>
        <dbReference type="Google" id="ProtNLM"/>
    </source>
</evidence>
<dbReference type="RefSeq" id="WP_413267433.1">
    <property type="nucleotide sequence ID" value="NZ_JBHFNR010000265.1"/>
</dbReference>
<gene>
    <name evidence="1" type="ORF">ACE1CI_33315</name>
</gene>
<protein>
    <recommendedName>
        <fullName evidence="3">Type I restriction enzyme R protein N-terminal domain-containing protein</fullName>
    </recommendedName>
</protein>
<sequence>MKEKDIQEILEKLVQQDNFLKKIEGIDSVEQLYSSFNSSDYLPSFSIDYYSRKKIIAAAKNVIHNLYPIKIISTASKSISFDRKEKLFPDLVLFNENERKLIVLEIKRNNKTARETLTEMLAYDHEIRNFLPLIPNFDILYCIVSTDYSSLLNHSVAGLITWESKQILCLVIEESKEEVKLKIHFPTAWTSLGNSRFPLDAISTFQIILYNRDAKNLPDAESAAFAAASLIAKEGDRNNSHGFVFIWRDCWKNWGQGAAEFHLTVGFINPYVFLPLAQSQGYIDASQSPLGQYLLEKSKYSKHTDSFYSNEVLEKGLTFLNQYFRARIEGLSFWSQERLSYDVMLTMRHRALPLHINLWGALGDFGREFIIHPSAKKHILSRLYSQIIICEDPFVAIPIIDSISGIKQLDKRGLTCKVLFELGVSLGTLSSLYYTGSQDKDGNPKNLPASITWCTLDLQPILLELGRQYNLSRTLTIPPPTIKVTTNSDFENALLSVQALVDWIREEFLSNYSEMYDICFSLGLISHCLLDSYLACGVAPEQKIFIEEEIINISSSILITIVNVCLSDSLEEKIKQSILNKILLYYLDINDLNDLKKSLFDSIEQIPKEKHLQLYHSILINLISEIIPPINVNCLPSLNLSDYKEIDWIWIKEEILRWRKNGIWFPAVEVNDLGEVNIVKIHEEDWLNNQIDLTEEFILRICCNDIITYLVKKWKEIDL</sequence>
<proteinExistence type="predicted"/>
<name>A0ABV4Y1F4_9CYAN</name>
<evidence type="ECO:0000313" key="1">
    <source>
        <dbReference type="EMBL" id="MFB2897823.1"/>
    </source>
</evidence>
<accession>A0ABV4Y1F4</accession>
<dbReference type="EMBL" id="JBHFNR010000265">
    <property type="protein sequence ID" value="MFB2897823.1"/>
    <property type="molecule type" value="Genomic_DNA"/>
</dbReference>
<organism evidence="1 2">
    <name type="scientific">Floridaenema flaviceps BLCC-F50</name>
    <dbReference type="NCBI Taxonomy" id="3153642"/>
    <lineage>
        <taxon>Bacteria</taxon>
        <taxon>Bacillati</taxon>
        <taxon>Cyanobacteriota</taxon>
        <taxon>Cyanophyceae</taxon>
        <taxon>Oscillatoriophycideae</taxon>
        <taxon>Aerosakkonematales</taxon>
        <taxon>Aerosakkonemataceae</taxon>
        <taxon>Floridanema</taxon>
        <taxon>Floridanema flaviceps</taxon>
    </lineage>
</organism>
<comment type="caution">
    <text evidence="1">The sequence shown here is derived from an EMBL/GenBank/DDBJ whole genome shotgun (WGS) entry which is preliminary data.</text>
</comment>
<dbReference type="Proteomes" id="UP001576784">
    <property type="component" value="Unassembled WGS sequence"/>
</dbReference>
<keyword evidence="2" id="KW-1185">Reference proteome</keyword>